<dbReference type="Pfam" id="PF09115">
    <property type="entry name" value="DNApol3-delta_C"/>
    <property type="match status" value="1"/>
</dbReference>
<dbReference type="GO" id="GO:0009360">
    <property type="term" value="C:DNA polymerase III complex"/>
    <property type="evidence" value="ECO:0007669"/>
    <property type="project" value="InterPro"/>
</dbReference>
<dbReference type="Proteomes" id="UP000060132">
    <property type="component" value="Chromosome"/>
</dbReference>
<dbReference type="InterPro" id="IPR027417">
    <property type="entry name" value="P-loop_NTPase"/>
</dbReference>
<evidence type="ECO:0000256" key="6">
    <source>
        <dbReference type="ARBA" id="ARBA00022932"/>
    </source>
</evidence>
<evidence type="ECO:0000256" key="1">
    <source>
        <dbReference type="ARBA" id="ARBA00012417"/>
    </source>
</evidence>
<dbReference type="GO" id="GO:0008408">
    <property type="term" value="F:3'-5' exonuclease activity"/>
    <property type="evidence" value="ECO:0007669"/>
    <property type="project" value="InterPro"/>
</dbReference>
<evidence type="ECO:0000256" key="7">
    <source>
        <dbReference type="ARBA" id="ARBA00049244"/>
    </source>
</evidence>
<dbReference type="SUPFAM" id="SSF52540">
    <property type="entry name" value="P-loop containing nucleoside triphosphate hydrolases"/>
    <property type="match status" value="1"/>
</dbReference>
<dbReference type="SUPFAM" id="SSF48019">
    <property type="entry name" value="post-AAA+ oligomerization domain-like"/>
    <property type="match status" value="1"/>
</dbReference>
<sequence length="328" mass="37354">MALYPWLEQHYQQLTATFSNGRGHHALLFKSDVGLGTEKLIAQFGAWLLCQTPKQGHACDQCKSCLLLKNGNHPDLHILESIDGKDIGIEQIRETNTKLQNFAQQGGNTVVYIKNAECLTAASGNALLKTLEEPNDKVYFLLAAPQQTAILPTIASRCQTWLIHSPEMALTLAWLQAQAPTATREACEIAMRLCHQRPLICKTFLEKDRLTARKTFLRTFWRFFNNRDVFLLFSQFDKEKALILEQLEWLESFFSDSIKAKLAITNGWINHDLHNGILQFSQQLDIKRLLIGHQLIQQTKWDLLAVNAINQELILLACLTKLTLNVFE</sequence>
<protein>
    <recommendedName>
        <fullName evidence="2">DNA polymerase III subunit delta'</fullName>
        <ecNumber evidence="1">2.7.7.7</ecNumber>
    </recommendedName>
</protein>
<evidence type="ECO:0000313" key="9">
    <source>
        <dbReference type="EMBL" id="AKO32944.1"/>
    </source>
</evidence>
<evidence type="ECO:0000256" key="4">
    <source>
        <dbReference type="ARBA" id="ARBA00022695"/>
    </source>
</evidence>
<dbReference type="PANTHER" id="PTHR11669:SF8">
    <property type="entry name" value="DNA POLYMERASE III SUBUNIT DELTA"/>
    <property type="match status" value="1"/>
</dbReference>
<dbReference type="GO" id="GO:0003677">
    <property type="term" value="F:DNA binding"/>
    <property type="evidence" value="ECO:0007669"/>
    <property type="project" value="InterPro"/>
</dbReference>
<keyword evidence="4 9" id="KW-0548">Nucleotidyltransferase</keyword>
<evidence type="ECO:0000256" key="3">
    <source>
        <dbReference type="ARBA" id="ARBA00022679"/>
    </source>
</evidence>
<dbReference type="AlphaFoldDB" id="A0AAC8UDF6"/>
<dbReference type="Pfam" id="PF13177">
    <property type="entry name" value="DNA_pol3_delta2"/>
    <property type="match status" value="1"/>
</dbReference>
<dbReference type="GO" id="GO:0006261">
    <property type="term" value="P:DNA-templated DNA replication"/>
    <property type="evidence" value="ECO:0007669"/>
    <property type="project" value="TreeGrafter"/>
</dbReference>
<gene>
    <name evidence="9" type="ORF">RZ57_07555</name>
</gene>
<dbReference type="InterPro" id="IPR050238">
    <property type="entry name" value="DNA_Rep/Repair_Clamp_Loader"/>
</dbReference>
<keyword evidence="3 9" id="KW-0808">Transferase</keyword>
<organism evidence="9 10">
    <name type="scientific">Haemophilus ducreyi</name>
    <dbReference type="NCBI Taxonomy" id="730"/>
    <lineage>
        <taxon>Bacteria</taxon>
        <taxon>Pseudomonadati</taxon>
        <taxon>Pseudomonadota</taxon>
        <taxon>Gammaproteobacteria</taxon>
        <taxon>Pasteurellales</taxon>
        <taxon>Pasteurellaceae</taxon>
        <taxon>Haemophilus</taxon>
    </lineage>
</organism>
<dbReference type="EMBL" id="CP011219">
    <property type="protein sequence ID" value="AKO32944.1"/>
    <property type="molecule type" value="Genomic_DNA"/>
</dbReference>
<dbReference type="Gene3D" id="1.20.272.10">
    <property type="match status" value="1"/>
</dbReference>
<evidence type="ECO:0000259" key="8">
    <source>
        <dbReference type="Pfam" id="PF09115"/>
    </source>
</evidence>
<dbReference type="InterPro" id="IPR004622">
    <property type="entry name" value="DNA_pol_HolB"/>
</dbReference>
<dbReference type="InterPro" id="IPR008921">
    <property type="entry name" value="DNA_pol3_clamp-load_cplx_C"/>
</dbReference>
<dbReference type="PANTHER" id="PTHR11669">
    <property type="entry name" value="REPLICATION FACTOR C / DNA POLYMERASE III GAMMA-TAU SUBUNIT"/>
    <property type="match status" value="1"/>
</dbReference>
<evidence type="ECO:0000256" key="2">
    <source>
        <dbReference type="ARBA" id="ARBA00014363"/>
    </source>
</evidence>
<accession>A0AAC8UDF6</accession>
<dbReference type="RefSeq" id="WP_064085137.1">
    <property type="nucleotide sequence ID" value="NZ_CP011218.1"/>
</dbReference>
<dbReference type="EC" id="2.7.7.7" evidence="1"/>
<reference evidence="9 10" key="1">
    <citation type="journal article" date="2015" name="PLoS Negl. Trop. Dis.">
        <title>Haemophilus ducreyi Cutaneous Ulcer Strains Are Nearly Identical to Class I Genital Ulcer Strains.</title>
        <authorList>
            <person name="Gangaiah D."/>
            <person name="Webb K.M."/>
            <person name="Humphreys T.L."/>
            <person name="Fortney K.R."/>
            <person name="Toh E."/>
            <person name="Tai A."/>
            <person name="Katz S.S."/>
            <person name="Pillay A."/>
            <person name="Chen C.Y."/>
            <person name="Roberts S.A."/>
            <person name="Munson R.S.Jr."/>
            <person name="Spinola S.M."/>
        </authorList>
    </citation>
    <scope>NUCLEOTIDE SEQUENCE [LARGE SCALE GENOMIC DNA]</scope>
    <source>
        <strain evidence="10">CLU2</strain>
    </source>
</reference>
<feature type="domain" description="DNA polymerase III delta subunit C-terminal" evidence="8">
    <location>
        <begin position="208"/>
        <end position="322"/>
    </location>
</feature>
<keyword evidence="5" id="KW-0235">DNA replication</keyword>
<keyword evidence="6" id="KW-0239">DNA-directed DNA polymerase</keyword>
<proteinExistence type="predicted"/>
<comment type="catalytic activity">
    <reaction evidence="7">
        <text>DNA(n) + a 2'-deoxyribonucleoside 5'-triphosphate = DNA(n+1) + diphosphate</text>
        <dbReference type="Rhea" id="RHEA:22508"/>
        <dbReference type="Rhea" id="RHEA-COMP:17339"/>
        <dbReference type="Rhea" id="RHEA-COMP:17340"/>
        <dbReference type="ChEBI" id="CHEBI:33019"/>
        <dbReference type="ChEBI" id="CHEBI:61560"/>
        <dbReference type="ChEBI" id="CHEBI:173112"/>
        <dbReference type="EC" id="2.7.7.7"/>
    </reaction>
</comment>
<dbReference type="GO" id="GO:0003887">
    <property type="term" value="F:DNA-directed DNA polymerase activity"/>
    <property type="evidence" value="ECO:0007669"/>
    <property type="project" value="UniProtKB-KW"/>
</dbReference>
<dbReference type="Gene3D" id="3.40.50.300">
    <property type="entry name" value="P-loop containing nucleotide triphosphate hydrolases"/>
    <property type="match status" value="1"/>
</dbReference>
<dbReference type="InterPro" id="IPR015199">
    <property type="entry name" value="DNA_pol_III_delta_C"/>
</dbReference>
<dbReference type="NCBIfam" id="NF005362">
    <property type="entry name" value="PRK06871.1"/>
    <property type="match status" value="1"/>
</dbReference>
<name>A0AAC8UDF6_HAEDC</name>
<evidence type="ECO:0000313" key="10">
    <source>
        <dbReference type="Proteomes" id="UP000060132"/>
    </source>
</evidence>
<evidence type="ECO:0000256" key="5">
    <source>
        <dbReference type="ARBA" id="ARBA00022705"/>
    </source>
</evidence>
<dbReference type="NCBIfam" id="TIGR00678">
    <property type="entry name" value="holB"/>
    <property type="match status" value="1"/>
</dbReference>